<sequence length="104" mass="11394">MGHSHIRRRGPISQNLFPLVPVADAASPRSTAGHRRPHPLQLRLLCIFPLIANSSSHDHRGSLPVRRAPTDPYRQSSRQCRGSPCLLPNSPPTMATATIAPPLR</sequence>
<reference evidence="2 3" key="1">
    <citation type="submission" date="2019-11" db="EMBL/GenBank/DDBJ databases">
        <title>Whole genome sequence of Oryza granulata.</title>
        <authorList>
            <person name="Li W."/>
        </authorList>
    </citation>
    <scope>NUCLEOTIDE SEQUENCE [LARGE SCALE GENOMIC DNA]</scope>
    <source>
        <strain evidence="3">cv. Menghai</strain>
        <tissue evidence="2">Leaf</tissue>
    </source>
</reference>
<feature type="compositionally biased region" description="Low complexity" evidence="1">
    <location>
        <begin position="92"/>
        <end position="104"/>
    </location>
</feature>
<gene>
    <name evidence="2" type="ORF">E2562_037657</name>
</gene>
<protein>
    <submittedName>
        <fullName evidence="2">Uncharacterized protein</fullName>
    </submittedName>
</protein>
<evidence type="ECO:0000313" key="3">
    <source>
        <dbReference type="Proteomes" id="UP000479710"/>
    </source>
</evidence>
<accession>A0A6G1BQG3</accession>
<evidence type="ECO:0000313" key="2">
    <source>
        <dbReference type="EMBL" id="KAF0890096.1"/>
    </source>
</evidence>
<dbReference type="EMBL" id="SPHZ02000012">
    <property type="protein sequence ID" value="KAF0890096.1"/>
    <property type="molecule type" value="Genomic_DNA"/>
</dbReference>
<evidence type="ECO:0000256" key="1">
    <source>
        <dbReference type="SAM" id="MobiDB-lite"/>
    </source>
</evidence>
<feature type="region of interest" description="Disordered" evidence="1">
    <location>
        <begin position="54"/>
        <end position="104"/>
    </location>
</feature>
<name>A0A6G1BQG3_9ORYZ</name>
<organism evidence="2 3">
    <name type="scientific">Oryza meyeriana var. granulata</name>
    <dbReference type="NCBI Taxonomy" id="110450"/>
    <lineage>
        <taxon>Eukaryota</taxon>
        <taxon>Viridiplantae</taxon>
        <taxon>Streptophyta</taxon>
        <taxon>Embryophyta</taxon>
        <taxon>Tracheophyta</taxon>
        <taxon>Spermatophyta</taxon>
        <taxon>Magnoliopsida</taxon>
        <taxon>Liliopsida</taxon>
        <taxon>Poales</taxon>
        <taxon>Poaceae</taxon>
        <taxon>BOP clade</taxon>
        <taxon>Oryzoideae</taxon>
        <taxon>Oryzeae</taxon>
        <taxon>Oryzinae</taxon>
        <taxon>Oryza</taxon>
        <taxon>Oryza meyeriana</taxon>
    </lineage>
</organism>
<comment type="caution">
    <text evidence="2">The sequence shown here is derived from an EMBL/GenBank/DDBJ whole genome shotgun (WGS) entry which is preliminary data.</text>
</comment>
<dbReference type="Proteomes" id="UP000479710">
    <property type="component" value="Unassembled WGS sequence"/>
</dbReference>
<dbReference type="AlphaFoldDB" id="A0A6G1BQG3"/>
<proteinExistence type="predicted"/>
<keyword evidence="3" id="KW-1185">Reference proteome</keyword>